<sequence length="155" mass="17133">MKRYIVLGLMGVSVLAQAEMDGSKILMEEAERAKEVQRLEYQAELLKQRAEIAKYVEEIQKYGGDVSDLGVQAPASASKSSSTDKQASAKSKKKDAVPKVLHIENDRAAFDTQDGKVFGKVGQTLPGGYRVVAISMRDGVRLHKDGMRYDIDIVW</sequence>
<feature type="region of interest" description="Disordered" evidence="1">
    <location>
        <begin position="73"/>
        <end position="96"/>
    </location>
</feature>
<dbReference type="AlphaFoldDB" id="A0A2K9LQ29"/>
<organism evidence="2 3">
    <name type="scientific">Ketobacter alkanivorans</name>
    <dbReference type="NCBI Taxonomy" id="1917421"/>
    <lineage>
        <taxon>Bacteria</taxon>
        <taxon>Pseudomonadati</taxon>
        <taxon>Pseudomonadota</taxon>
        <taxon>Gammaproteobacteria</taxon>
        <taxon>Pseudomonadales</taxon>
        <taxon>Ketobacteraceae</taxon>
        <taxon>Ketobacter</taxon>
    </lineage>
</organism>
<evidence type="ECO:0000256" key="1">
    <source>
        <dbReference type="SAM" id="MobiDB-lite"/>
    </source>
</evidence>
<dbReference type="InterPro" id="IPR022753">
    <property type="entry name" value="T4SS_pilus_biogen_PilP"/>
</dbReference>
<evidence type="ECO:0000313" key="2">
    <source>
        <dbReference type="EMBL" id="AUM14357.1"/>
    </source>
</evidence>
<name>A0A2K9LQ29_9GAMM</name>
<gene>
    <name evidence="2" type="ORF">Kalk_18845</name>
</gene>
<evidence type="ECO:0008006" key="4">
    <source>
        <dbReference type="Google" id="ProtNLM"/>
    </source>
</evidence>
<keyword evidence="3" id="KW-1185">Reference proteome</keyword>
<dbReference type="OrthoDB" id="6997520at2"/>
<evidence type="ECO:0000313" key="3">
    <source>
        <dbReference type="Proteomes" id="UP000235116"/>
    </source>
</evidence>
<accession>A0A2K9LQ29</accession>
<dbReference type="RefSeq" id="WP_101895731.1">
    <property type="nucleotide sequence ID" value="NZ_CP022684.1"/>
</dbReference>
<dbReference type="KEGG" id="kak:Kalk_18845"/>
<proteinExistence type="predicted"/>
<protein>
    <recommendedName>
        <fullName evidence="4">Type IV pilus biogenesis protein PilP</fullName>
    </recommendedName>
</protein>
<reference evidence="3" key="1">
    <citation type="submission" date="2017-08" db="EMBL/GenBank/DDBJ databases">
        <title>Direct submision.</title>
        <authorList>
            <person name="Kim S.-J."/>
            <person name="Rhee S.-K."/>
        </authorList>
    </citation>
    <scope>NUCLEOTIDE SEQUENCE [LARGE SCALE GENOMIC DNA]</scope>
    <source>
        <strain evidence="3">GI5</strain>
    </source>
</reference>
<dbReference type="Proteomes" id="UP000235116">
    <property type="component" value="Chromosome"/>
</dbReference>
<feature type="compositionally biased region" description="Low complexity" evidence="1">
    <location>
        <begin position="73"/>
        <end position="89"/>
    </location>
</feature>
<dbReference type="NCBIfam" id="TIGR03021">
    <property type="entry name" value="pilP_fam"/>
    <property type="match status" value="1"/>
</dbReference>
<dbReference type="EMBL" id="CP022684">
    <property type="protein sequence ID" value="AUM14357.1"/>
    <property type="molecule type" value="Genomic_DNA"/>
</dbReference>